<dbReference type="GeneID" id="19308729"/>
<dbReference type="RefSeq" id="XP_007867107.1">
    <property type="nucleotide sequence ID" value="XM_007868916.1"/>
</dbReference>
<dbReference type="OrthoDB" id="420564at2759"/>
<dbReference type="KEGG" id="gtr:GLOTRDRAFT_77669"/>
<dbReference type="EMBL" id="KB469303">
    <property type="protein sequence ID" value="EPQ54880.1"/>
    <property type="molecule type" value="Genomic_DNA"/>
</dbReference>
<dbReference type="OMA" id="LWFSQTP"/>
<dbReference type="HOGENOM" id="CLU_030046_0_1_1"/>
<feature type="compositionally biased region" description="Low complexity" evidence="1">
    <location>
        <begin position="12"/>
        <end position="23"/>
    </location>
</feature>
<sequence>MYRQRGGRYPLRASNTPTSAPTTPRRDYHEGLEATAVKVFSKPSAESFKEKIKIENLQYLASYNWVEAAKPTIIVPGSPPEWTDRPLPFMVQRDSGTVFVDQNGFRVPRAVLLPLFKSVDMVTEETGRPDFDWSSVDFVTDRNGLRKILRWVNGTADKTFRIDMQLVGKQTILLNRWEATTKEPARGSFGFGFENATTEPAPGCERSTGHHRIVTYACPSDMNGLKMVVRFEVDACLPPPREATKLSSATTLDDLTATLSGLGLGSRSKAPETTSDASGLDIIHAGSADIAQERIVELTTRSQRNADTFDWVDAYPQLFLSGTPHHFLGIHVGGKFSTIRKRRLGSPEMQRVEERAQPSLKKLRSILQVLHDLVIEHGETGRLSLICVKGILQVFKRNTTDSLLPDEFLTRFR</sequence>
<dbReference type="Proteomes" id="UP000030669">
    <property type="component" value="Unassembled WGS sequence"/>
</dbReference>
<evidence type="ECO:0000313" key="2">
    <source>
        <dbReference type="EMBL" id="EPQ54880.1"/>
    </source>
</evidence>
<feature type="region of interest" description="Disordered" evidence="1">
    <location>
        <begin position="1"/>
        <end position="28"/>
    </location>
</feature>
<protein>
    <recommendedName>
        <fullName evidence="4">Geranylgeranyl pyrophosphate synthetase</fullName>
    </recommendedName>
</protein>
<accession>S7RKG5</accession>
<dbReference type="eggNOG" id="ENOG502R6JX">
    <property type="taxonomic scope" value="Eukaryota"/>
</dbReference>
<reference evidence="2 3" key="1">
    <citation type="journal article" date="2012" name="Science">
        <title>The Paleozoic origin of enzymatic lignin decomposition reconstructed from 31 fungal genomes.</title>
        <authorList>
            <person name="Floudas D."/>
            <person name="Binder M."/>
            <person name="Riley R."/>
            <person name="Barry K."/>
            <person name="Blanchette R.A."/>
            <person name="Henrissat B."/>
            <person name="Martinez A.T."/>
            <person name="Otillar R."/>
            <person name="Spatafora J.W."/>
            <person name="Yadav J.S."/>
            <person name="Aerts A."/>
            <person name="Benoit I."/>
            <person name="Boyd A."/>
            <person name="Carlson A."/>
            <person name="Copeland A."/>
            <person name="Coutinho P.M."/>
            <person name="de Vries R.P."/>
            <person name="Ferreira P."/>
            <person name="Findley K."/>
            <person name="Foster B."/>
            <person name="Gaskell J."/>
            <person name="Glotzer D."/>
            <person name="Gorecki P."/>
            <person name="Heitman J."/>
            <person name="Hesse C."/>
            <person name="Hori C."/>
            <person name="Igarashi K."/>
            <person name="Jurgens J.A."/>
            <person name="Kallen N."/>
            <person name="Kersten P."/>
            <person name="Kohler A."/>
            <person name="Kuees U."/>
            <person name="Kumar T.K.A."/>
            <person name="Kuo A."/>
            <person name="LaButti K."/>
            <person name="Larrondo L.F."/>
            <person name="Lindquist E."/>
            <person name="Ling A."/>
            <person name="Lombard V."/>
            <person name="Lucas S."/>
            <person name="Lundell T."/>
            <person name="Martin R."/>
            <person name="McLaughlin D.J."/>
            <person name="Morgenstern I."/>
            <person name="Morin E."/>
            <person name="Murat C."/>
            <person name="Nagy L.G."/>
            <person name="Nolan M."/>
            <person name="Ohm R.A."/>
            <person name="Patyshakuliyeva A."/>
            <person name="Rokas A."/>
            <person name="Ruiz-Duenas F.J."/>
            <person name="Sabat G."/>
            <person name="Salamov A."/>
            <person name="Samejima M."/>
            <person name="Schmutz J."/>
            <person name="Slot J.C."/>
            <person name="St John F."/>
            <person name="Stenlid J."/>
            <person name="Sun H."/>
            <person name="Sun S."/>
            <person name="Syed K."/>
            <person name="Tsang A."/>
            <person name="Wiebenga A."/>
            <person name="Young D."/>
            <person name="Pisabarro A."/>
            <person name="Eastwood D.C."/>
            <person name="Martin F."/>
            <person name="Cullen D."/>
            <person name="Grigoriev I.V."/>
            <person name="Hibbett D.S."/>
        </authorList>
    </citation>
    <scope>NUCLEOTIDE SEQUENCE [LARGE SCALE GENOMIC DNA]</scope>
    <source>
        <strain evidence="2 3">ATCC 11539</strain>
    </source>
</reference>
<proteinExistence type="predicted"/>
<dbReference type="AlphaFoldDB" id="S7RKG5"/>
<dbReference type="PANTHER" id="PTHR35179:SF2">
    <property type="entry name" value="START DOMAIN-CONTAINING PROTEIN"/>
    <property type="match status" value="1"/>
</dbReference>
<name>S7RKG5_GLOTA</name>
<gene>
    <name evidence="2" type="ORF">GLOTRDRAFT_77669</name>
</gene>
<dbReference type="STRING" id="670483.S7RKG5"/>
<evidence type="ECO:0000256" key="1">
    <source>
        <dbReference type="SAM" id="MobiDB-lite"/>
    </source>
</evidence>
<dbReference type="PANTHER" id="PTHR35179">
    <property type="entry name" value="PROTEIN CBG02620"/>
    <property type="match status" value="1"/>
</dbReference>
<organism evidence="2 3">
    <name type="scientific">Gloeophyllum trabeum (strain ATCC 11539 / FP-39264 / Madison 617)</name>
    <name type="common">Brown rot fungus</name>
    <dbReference type="NCBI Taxonomy" id="670483"/>
    <lineage>
        <taxon>Eukaryota</taxon>
        <taxon>Fungi</taxon>
        <taxon>Dikarya</taxon>
        <taxon>Basidiomycota</taxon>
        <taxon>Agaricomycotina</taxon>
        <taxon>Agaricomycetes</taxon>
        <taxon>Gloeophyllales</taxon>
        <taxon>Gloeophyllaceae</taxon>
        <taxon>Gloeophyllum</taxon>
    </lineage>
</organism>
<evidence type="ECO:0000313" key="3">
    <source>
        <dbReference type="Proteomes" id="UP000030669"/>
    </source>
</evidence>
<evidence type="ECO:0008006" key="4">
    <source>
        <dbReference type="Google" id="ProtNLM"/>
    </source>
</evidence>
<keyword evidence="3" id="KW-1185">Reference proteome</keyword>